<proteinExistence type="predicted"/>
<accession>B7WQ90</accession>
<dbReference type="EMBL" id="AAUJ02000001">
    <property type="protein sequence ID" value="EED65061.1"/>
    <property type="molecule type" value="Genomic_DNA"/>
</dbReference>
<comment type="caution">
    <text evidence="1">The sequence shown here is derived from an EMBL/GenBank/DDBJ whole genome shotgun (WGS) entry which is preliminary data.</text>
</comment>
<organism evidence="1 2">
    <name type="scientific">Comamonas testosteroni (strain DSM 14576 / KF-1)</name>
    <name type="common">Pseudomonas testosteroni</name>
    <dbReference type="NCBI Taxonomy" id="399795"/>
    <lineage>
        <taxon>Bacteria</taxon>
        <taxon>Pseudomonadati</taxon>
        <taxon>Pseudomonadota</taxon>
        <taxon>Betaproteobacteria</taxon>
        <taxon>Burkholderiales</taxon>
        <taxon>Comamonadaceae</taxon>
        <taxon>Comamonas</taxon>
    </lineage>
</organism>
<evidence type="ECO:0000313" key="2">
    <source>
        <dbReference type="Proteomes" id="UP000003039"/>
    </source>
</evidence>
<dbReference type="AlphaFoldDB" id="B7WQ90"/>
<sequence>MNGRMEKSYFEEKKCFALEALSAAIAKSQEVQSLIESTRYEMPNLTDPSAIHEIARAAQMHLRSARRDYEKTRWADAITELEFEDWLRHHGHHDLVVD</sequence>
<reference evidence="1 2" key="1">
    <citation type="journal article" date="2004" name="Appl. Environ. Microbiol.">
        <title>Mineralization of individual congeners of linear alkylbenzenesulfonate by defined pairs of heterotrophic bacteria.</title>
        <authorList>
            <person name="Schleheck D."/>
            <person name="Knepper T.P."/>
            <person name="Fischer K."/>
            <person name="Cook A.M."/>
        </authorList>
    </citation>
    <scope>NUCLEOTIDE SEQUENCE [LARGE SCALE GENOMIC DNA]</scope>
    <source>
        <strain evidence="2">DSM 14576 / KF-1</strain>
    </source>
</reference>
<dbReference type="Proteomes" id="UP000003039">
    <property type="component" value="Unassembled WGS sequence"/>
</dbReference>
<evidence type="ECO:0000313" key="1">
    <source>
        <dbReference type="EMBL" id="EED65061.1"/>
    </source>
</evidence>
<gene>
    <name evidence="1" type="ORF">CtesDRAFT_PD0007</name>
</gene>
<name>B7WQ90_COMTK</name>
<protein>
    <submittedName>
        <fullName evidence="1">Uncharacterized protein</fullName>
    </submittedName>
</protein>